<dbReference type="Proteomes" id="UP000827872">
    <property type="component" value="Linkage Group LG01"/>
</dbReference>
<sequence>MQPLEISGLHNPNIKLVAFNMLSGSGTRLRLLFGQLLANGQFNTPVSQSLRPGILGSLALSSTDQNRSPEPLTSAEKIYKVPRGCKPSTFDKKILLWTRRFKTEDEIPPRIPLEMLDAARNKARVKTCYIMIGLTIVACFAVIASAKRAAERHETLTSWNLAKKAKWREEAATAAESKAK</sequence>
<protein>
    <submittedName>
        <fullName evidence="1">Uncharacterized protein</fullName>
    </submittedName>
</protein>
<evidence type="ECO:0000313" key="2">
    <source>
        <dbReference type="Proteomes" id="UP000827872"/>
    </source>
</evidence>
<name>A0ACB8GCX1_9SAUR</name>
<accession>A0ACB8GCX1</accession>
<keyword evidence="2" id="KW-1185">Reference proteome</keyword>
<organism evidence="1 2">
    <name type="scientific">Sphaerodactylus townsendi</name>
    <dbReference type="NCBI Taxonomy" id="933632"/>
    <lineage>
        <taxon>Eukaryota</taxon>
        <taxon>Metazoa</taxon>
        <taxon>Chordata</taxon>
        <taxon>Craniata</taxon>
        <taxon>Vertebrata</taxon>
        <taxon>Euteleostomi</taxon>
        <taxon>Lepidosauria</taxon>
        <taxon>Squamata</taxon>
        <taxon>Bifurcata</taxon>
        <taxon>Gekkota</taxon>
        <taxon>Sphaerodactylidae</taxon>
        <taxon>Sphaerodactylus</taxon>
    </lineage>
</organism>
<dbReference type="EMBL" id="CM037614">
    <property type="protein sequence ID" value="KAH8017307.1"/>
    <property type="molecule type" value="Genomic_DNA"/>
</dbReference>
<comment type="caution">
    <text evidence="1">The sequence shown here is derived from an EMBL/GenBank/DDBJ whole genome shotgun (WGS) entry which is preliminary data.</text>
</comment>
<gene>
    <name evidence="1" type="ORF">K3G42_028226</name>
</gene>
<reference evidence="1" key="1">
    <citation type="submission" date="2021-08" db="EMBL/GenBank/DDBJ databases">
        <title>The first chromosome-level gecko genome reveals the dynamic sex chromosomes of Neotropical dwarf geckos (Sphaerodactylidae: Sphaerodactylus).</title>
        <authorList>
            <person name="Pinto B.J."/>
            <person name="Keating S.E."/>
            <person name="Gamble T."/>
        </authorList>
    </citation>
    <scope>NUCLEOTIDE SEQUENCE</scope>
    <source>
        <strain evidence="1">TG3544</strain>
    </source>
</reference>
<evidence type="ECO:0000313" key="1">
    <source>
        <dbReference type="EMBL" id="KAH8017307.1"/>
    </source>
</evidence>
<proteinExistence type="predicted"/>